<dbReference type="PROSITE" id="PS51720">
    <property type="entry name" value="G_AIG1"/>
    <property type="match status" value="1"/>
</dbReference>
<dbReference type="RefSeq" id="XP_009057829.1">
    <property type="nucleotide sequence ID" value="XM_009059581.1"/>
</dbReference>
<dbReference type="KEGG" id="lgi:LOTGIDRAFT_153551"/>
<dbReference type="AlphaFoldDB" id="V4A332"/>
<dbReference type="HOGENOM" id="CLU_010468_3_3_1"/>
<keyword evidence="7" id="KW-1185">Reference proteome</keyword>
<comment type="similarity">
    <text evidence="1">Belongs to the TRAFAC class TrmE-Era-EngA-EngB-Septin-like GTPase superfamily. AIG1/Toc34/Toc159-like paraseptin GTPase family. IAN subfamily.</text>
</comment>
<dbReference type="FunFam" id="3.40.50.300:FF:000366">
    <property type="entry name" value="GTPase, IMAP family member 2"/>
    <property type="match status" value="1"/>
</dbReference>
<evidence type="ECO:0000259" key="5">
    <source>
        <dbReference type="PROSITE" id="PS51720"/>
    </source>
</evidence>
<dbReference type="STRING" id="225164.V4A332"/>
<dbReference type="GO" id="GO:0005525">
    <property type="term" value="F:GTP binding"/>
    <property type="evidence" value="ECO:0007669"/>
    <property type="project" value="UniProtKB-KW"/>
</dbReference>
<evidence type="ECO:0000256" key="3">
    <source>
        <dbReference type="ARBA" id="ARBA00023134"/>
    </source>
</evidence>
<evidence type="ECO:0000256" key="4">
    <source>
        <dbReference type="SAM" id="MobiDB-lite"/>
    </source>
</evidence>
<proteinExistence type="inferred from homology"/>
<evidence type="ECO:0000313" key="6">
    <source>
        <dbReference type="EMBL" id="ESO91117.1"/>
    </source>
</evidence>
<dbReference type="InterPro" id="IPR027417">
    <property type="entry name" value="P-loop_NTPase"/>
</dbReference>
<dbReference type="InterPro" id="IPR006703">
    <property type="entry name" value="G_AIG1"/>
</dbReference>
<keyword evidence="2" id="KW-0547">Nucleotide-binding</keyword>
<feature type="domain" description="AIG1-type G" evidence="5">
    <location>
        <begin position="51"/>
        <end position="261"/>
    </location>
</feature>
<organism evidence="6 7">
    <name type="scientific">Lottia gigantea</name>
    <name type="common">Giant owl limpet</name>
    <dbReference type="NCBI Taxonomy" id="225164"/>
    <lineage>
        <taxon>Eukaryota</taxon>
        <taxon>Metazoa</taxon>
        <taxon>Spiralia</taxon>
        <taxon>Lophotrochozoa</taxon>
        <taxon>Mollusca</taxon>
        <taxon>Gastropoda</taxon>
        <taxon>Patellogastropoda</taxon>
        <taxon>Lottioidea</taxon>
        <taxon>Lottiidae</taxon>
        <taxon>Lottia</taxon>
    </lineage>
</organism>
<feature type="compositionally biased region" description="Basic and acidic residues" evidence="4">
    <location>
        <begin position="270"/>
        <end position="297"/>
    </location>
</feature>
<sequence>MAAADKENCNVSTVRFSLDNYKIDRYGKRLLHLCKSTQIFFVNGRCGSDRGIEYRIVIIGKTGTGKSSLGNSILSYKDDENRPFPSQTSANSVTKTCQRGFVSLKHKKTTLIVIDTPGLFDTNIANDETITEIVKCVALAAPGPNLFLFVLSLKRLTKEDIDSIELLKSTFGKDVLKYAAVVFTCKDELEYKDIQEYIEDSQQFLKDLIFDCGGRYAAICTKKSRTNNYKKDVKGVLDLITHTIESHSYKFYTAEMFKVADTILEKEVETRSEKEPERMKEEIKEEVKSEIEKKDSGSEQSGLWQALNAGVKAAIPWAKWAWGAVTGW</sequence>
<name>V4A332_LOTGI</name>
<dbReference type="EMBL" id="KB202283">
    <property type="protein sequence ID" value="ESO91117.1"/>
    <property type="molecule type" value="Genomic_DNA"/>
</dbReference>
<evidence type="ECO:0000256" key="1">
    <source>
        <dbReference type="ARBA" id="ARBA00008535"/>
    </source>
</evidence>
<dbReference type="PANTHER" id="PTHR10903:SF184">
    <property type="entry name" value="GTP-BINDING PROTEIN A"/>
    <property type="match status" value="1"/>
</dbReference>
<reference evidence="6 7" key="1">
    <citation type="journal article" date="2013" name="Nature">
        <title>Insights into bilaterian evolution from three spiralian genomes.</title>
        <authorList>
            <person name="Simakov O."/>
            <person name="Marletaz F."/>
            <person name="Cho S.J."/>
            <person name="Edsinger-Gonzales E."/>
            <person name="Havlak P."/>
            <person name="Hellsten U."/>
            <person name="Kuo D.H."/>
            <person name="Larsson T."/>
            <person name="Lv J."/>
            <person name="Arendt D."/>
            <person name="Savage R."/>
            <person name="Osoegawa K."/>
            <person name="de Jong P."/>
            <person name="Grimwood J."/>
            <person name="Chapman J.A."/>
            <person name="Shapiro H."/>
            <person name="Aerts A."/>
            <person name="Otillar R.P."/>
            <person name="Terry A.Y."/>
            <person name="Boore J.L."/>
            <person name="Grigoriev I.V."/>
            <person name="Lindberg D.R."/>
            <person name="Seaver E.C."/>
            <person name="Weisblat D.A."/>
            <person name="Putnam N.H."/>
            <person name="Rokhsar D.S."/>
        </authorList>
    </citation>
    <scope>NUCLEOTIDE SEQUENCE [LARGE SCALE GENOMIC DNA]</scope>
</reference>
<accession>V4A332</accession>
<dbReference type="CTD" id="20236015"/>
<feature type="region of interest" description="Disordered" evidence="4">
    <location>
        <begin position="270"/>
        <end position="300"/>
    </location>
</feature>
<evidence type="ECO:0000256" key="2">
    <source>
        <dbReference type="ARBA" id="ARBA00022741"/>
    </source>
</evidence>
<gene>
    <name evidence="6" type="ORF">LOTGIDRAFT_153551</name>
</gene>
<dbReference type="OMA" id="SCEEQHR"/>
<dbReference type="OrthoDB" id="431287at2759"/>
<dbReference type="InterPro" id="IPR045058">
    <property type="entry name" value="GIMA/IAN/Toc"/>
</dbReference>
<dbReference type="PANTHER" id="PTHR10903">
    <property type="entry name" value="GTPASE, IMAP FAMILY MEMBER-RELATED"/>
    <property type="match status" value="1"/>
</dbReference>
<evidence type="ECO:0000313" key="7">
    <source>
        <dbReference type="Proteomes" id="UP000030746"/>
    </source>
</evidence>
<dbReference type="Proteomes" id="UP000030746">
    <property type="component" value="Unassembled WGS sequence"/>
</dbReference>
<dbReference type="GeneID" id="20236015"/>
<protein>
    <recommendedName>
        <fullName evidence="5">AIG1-type G domain-containing protein</fullName>
    </recommendedName>
</protein>
<dbReference type="Gene3D" id="3.40.50.300">
    <property type="entry name" value="P-loop containing nucleotide triphosphate hydrolases"/>
    <property type="match status" value="1"/>
</dbReference>
<dbReference type="SUPFAM" id="SSF52540">
    <property type="entry name" value="P-loop containing nucleoside triphosphate hydrolases"/>
    <property type="match status" value="1"/>
</dbReference>
<keyword evidence="3" id="KW-0342">GTP-binding</keyword>
<dbReference type="Pfam" id="PF04548">
    <property type="entry name" value="AIG1"/>
    <property type="match status" value="1"/>
</dbReference>